<dbReference type="InterPro" id="IPR009279">
    <property type="entry name" value="Portal_Mu"/>
</dbReference>
<protein>
    <recommendedName>
        <fullName evidence="3">Mu-like prophage protein gp29</fullName>
    </recommendedName>
</protein>
<evidence type="ECO:0008006" key="3">
    <source>
        <dbReference type="Google" id="ProtNLM"/>
    </source>
</evidence>
<keyword evidence="2" id="KW-1185">Reference proteome</keyword>
<gene>
    <name evidence="1" type="ORF">CRU91_09285</name>
</gene>
<dbReference type="Proteomes" id="UP000252669">
    <property type="component" value="Unassembled WGS sequence"/>
</dbReference>
<reference evidence="1 2" key="1">
    <citation type="submission" date="2017-10" db="EMBL/GenBank/DDBJ databases">
        <title>Genomics of the genus Arcobacter.</title>
        <authorList>
            <person name="Perez-Cataluna A."/>
            <person name="Figueras M.J."/>
        </authorList>
    </citation>
    <scope>NUCLEOTIDE SEQUENCE [LARGE SCALE GENOMIC DNA]</scope>
    <source>
        <strain evidence="1 2">CECT 9230</strain>
    </source>
</reference>
<proteinExistence type="predicted"/>
<organism evidence="1 2">
    <name type="scientific">Aliarcobacter vitoriensis</name>
    <dbReference type="NCBI Taxonomy" id="2011099"/>
    <lineage>
        <taxon>Bacteria</taxon>
        <taxon>Pseudomonadati</taxon>
        <taxon>Campylobacterota</taxon>
        <taxon>Epsilonproteobacteria</taxon>
        <taxon>Campylobacterales</taxon>
        <taxon>Arcobacteraceae</taxon>
        <taxon>Aliarcobacter</taxon>
    </lineage>
</organism>
<comment type="caution">
    <text evidence="1">The sequence shown here is derived from an EMBL/GenBank/DDBJ whole genome shotgun (WGS) entry which is preliminary data.</text>
</comment>
<name>A0A366MRD7_9BACT</name>
<dbReference type="Pfam" id="PF06074">
    <property type="entry name" value="Portal_Mu"/>
    <property type="match status" value="1"/>
</dbReference>
<evidence type="ECO:0000313" key="1">
    <source>
        <dbReference type="EMBL" id="RBQ28403.1"/>
    </source>
</evidence>
<dbReference type="AlphaFoldDB" id="A0A366MRD7"/>
<dbReference type="RefSeq" id="WP_113894954.1">
    <property type="nucleotide sequence ID" value="NZ_JANJGA010000015.1"/>
</dbReference>
<dbReference type="EMBL" id="PDKB01000016">
    <property type="protein sequence ID" value="RBQ28403.1"/>
    <property type="molecule type" value="Genomic_DNA"/>
</dbReference>
<sequence length="462" mass="53076">MINKKRKNKTIQKEKQTLNEKIVIKGINYSSKATIFNDINIGTVKDILNNQNFTQTMKLYRTMLKRDWQISGDLKERQVEIIGAKYKIDGKDKRILNFIENYFLNIKLTSLLADINSGIEYGYSLIDLIWDSKSIDGVTYFLPTKFNFIQQILVQLDDKKGLFVQDNKLNKYYLDDYSYKFLLHTHKMSSGDILDYSILSTLIWIFTIKHFIVGQSMNYCELLGVPPIIVNSNSNDKDTILEMMEQVLELRSGSAGVFGKDDKVSLVEGKASSDMFLNFIKYCDNAITHIILGGSISSSSNTSGSFARDNVHNSIKDSYHEADMKLVSDTINELIKKICDLNFNNIKEYPKFSLIYESSTQYNQAQSEQKPKNNNIDKNYKFVEFNKKLANSELDIQLNKLDTKNTEDDILKNIENIMQKADSYQEAILIISQEYENLNLDSLESLIENYMFNATISGSLNA</sequence>
<accession>A0A366MRD7</accession>
<evidence type="ECO:0000313" key="2">
    <source>
        <dbReference type="Proteomes" id="UP000252669"/>
    </source>
</evidence>
<dbReference type="OrthoDB" id="5329970at2"/>